<reference evidence="1" key="1">
    <citation type="submission" date="2023-10" db="EMBL/GenBank/DDBJ databases">
        <title>Genome assembly of Pristionchus species.</title>
        <authorList>
            <person name="Yoshida K."/>
            <person name="Sommer R.J."/>
        </authorList>
    </citation>
    <scope>NUCLEOTIDE SEQUENCE</scope>
    <source>
        <strain evidence="1">RS5133</strain>
    </source>
</reference>
<protein>
    <submittedName>
        <fullName evidence="1">Uncharacterized protein</fullName>
    </submittedName>
</protein>
<keyword evidence="2" id="KW-1185">Reference proteome</keyword>
<name>A0AAV5VM67_9BILA</name>
<dbReference type="EMBL" id="BTSY01000003">
    <property type="protein sequence ID" value="GMT19050.1"/>
    <property type="molecule type" value="Genomic_DNA"/>
</dbReference>
<dbReference type="Proteomes" id="UP001432322">
    <property type="component" value="Unassembled WGS sequence"/>
</dbReference>
<feature type="non-terminal residue" evidence="1">
    <location>
        <position position="107"/>
    </location>
</feature>
<accession>A0AAV5VM67</accession>
<evidence type="ECO:0000313" key="1">
    <source>
        <dbReference type="EMBL" id="GMT19050.1"/>
    </source>
</evidence>
<proteinExistence type="predicted"/>
<feature type="non-terminal residue" evidence="1">
    <location>
        <position position="1"/>
    </location>
</feature>
<organism evidence="1 2">
    <name type="scientific">Pristionchus fissidentatus</name>
    <dbReference type="NCBI Taxonomy" id="1538716"/>
    <lineage>
        <taxon>Eukaryota</taxon>
        <taxon>Metazoa</taxon>
        <taxon>Ecdysozoa</taxon>
        <taxon>Nematoda</taxon>
        <taxon>Chromadorea</taxon>
        <taxon>Rhabditida</taxon>
        <taxon>Rhabditina</taxon>
        <taxon>Diplogasteromorpha</taxon>
        <taxon>Diplogasteroidea</taxon>
        <taxon>Neodiplogasteridae</taxon>
        <taxon>Pristionchus</taxon>
    </lineage>
</organism>
<gene>
    <name evidence="1" type="ORF">PFISCL1PPCAC_10347</name>
</gene>
<comment type="caution">
    <text evidence="1">The sequence shown here is derived from an EMBL/GenBank/DDBJ whole genome shotgun (WGS) entry which is preliminary data.</text>
</comment>
<evidence type="ECO:0000313" key="2">
    <source>
        <dbReference type="Proteomes" id="UP001432322"/>
    </source>
</evidence>
<sequence length="107" mass="10702">NAGGTETSELEGTSPVDGAVDVGAMAVMGTSSGSAGIGVVSCCRTEAEYCSRGLSLFFLLQPSSSSGINSIGITRSSIIDWPAPGYGSYPGCTVGEWGQDKGAGKET</sequence>
<dbReference type="AlphaFoldDB" id="A0AAV5VM67"/>